<feature type="binding site" evidence="9">
    <location>
        <begin position="43"/>
        <end position="47"/>
    </location>
    <ligand>
        <name>4-amino-2-methyl-5-(diphosphooxymethyl)pyrimidine</name>
        <dbReference type="ChEBI" id="CHEBI:57841"/>
    </ligand>
</feature>
<feature type="binding site" evidence="9">
    <location>
        <position position="79"/>
    </location>
    <ligand>
        <name>Mg(2+)</name>
        <dbReference type="ChEBI" id="CHEBI:18420"/>
    </ligand>
</feature>
<dbReference type="Pfam" id="PF02581">
    <property type="entry name" value="TMP-TENI"/>
    <property type="match status" value="1"/>
</dbReference>
<keyword evidence="2 9" id="KW-0808">Transferase</keyword>
<dbReference type="EMBL" id="FNDX01000081">
    <property type="protein sequence ID" value="SDL15232.1"/>
    <property type="molecule type" value="Genomic_DNA"/>
</dbReference>
<feature type="domain" description="Thiamine phosphate synthase/TenI" evidence="12">
    <location>
        <begin position="14"/>
        <end position="198"/>
    </location>
</feature>
<dbReference type="RefSeq" id="WP_090720323.1">
    <property type="nucleotide sequence ID" value="NZ_CBCSKY010000104.1"/>
</dbReference>
<reference evidence="14" key="1">
    <citation type="submission" date="2016-10" db="EMBL/GenBank/DDBJ databases">
        <authorList>
            <person name="Varghese N."/>
            <person name="Submissions S."/>
        </authorList>
    </citation>
    <scope>NUCLEOTIDE SEQUENCE [LARGE SCALE GENOMIC DNA]</scope>
    <source>
        <strain evidence="14">CGMCC 1.11012</strain>
    </source>
</reference>
<keyword evidence="5 9" id="KW-0784">Thiamine biosynthesis</keyword>
<comment type="catalytic activity">
    <reaction evidence="8 9 10">
        <text>2-[(2R,5Z)-2-carboxy-4-methylthiazol-5(2H)-ylidene]ethyl phosphate + 4-amino-2-methyl-5-(diphosphooxymethyl)pyrimidine + 2 H(+) = thiamine phosphate + CO2 + diphosphate</text>
        <dbReference type="Rhea" id="RHEA:47844"/>
        <dbReference type="ChEBI" id="CHEBI:15378"/>
        <dbReference type="ChEBI" id="CHEBI:16526"/>
        <dbReference type="ChEBI" id="CHEBI:33019"/>
        <dbReference type="ChEBI" id="CHEBI:37575"/>
        <dbReference type="ChEBI" id="CHEBI:57841"/>
        <dbReference type="ChEBI" id="CHEBI:62899"/>
        <dbReference type="EC" id="2.5.1.3"/>
    </reaction>
</comment>
<sequence length="221" mass="23178">MLSRSEHIRELLKLYFIMGSVNCRLSPADTLLQAVNGGITLFQFREKGPGALSGAAAVDLARQLQGICRQRGIPFIVNDDIGLAEMLDADGVHVGQEDEPAAAIRRRLGADKIVGVSAHTLEEAQQAVSDGADYLGVGPVYPTSSKEDARAVQGTQVIEQLRRSGLSIPIVGIGGITADNVTPVIRAGADGISVISAVAQAPEITGAARHLLHKVITSGRT</sequence>
<evidence type="ECO:0000313" key="13">
    <source>
        <dbReference type="EMBL" id="SDL15232.1"/>
    </source>
</evidence>
<dbReference type="InterPro" id="IPR013785">
    <property type="entry name" value="Aldolase_TIM"/>
</dbReference>
<dbReference type="SUPFAM" id="SSF51391">
    <property type="entry name" value="Thiamin phosphate synthase"/>
    <property type="match status" value="1"/>
</dbReference>
<dbReference type="FunFam" id="3.20.20.70:FF:000096">
    <property type="entry name" value="Thiamine-phosphate synthase"/>
    <property type="match status" value="1"/>
</dbReference>
<dbReference type="GO" id="GO:0004789">
    <property type="term" value="F:thiamine-phosphate diphosphorylase activity"/>
    <property type="evidence" value="ECO:0007669"/>
    <property type="project" value="UniProtKB-UniRule"/>
</dbReference>
<dbReference type="AlphaFoldDB" id="A0A1G9HQU5"/>
<protein>
    <recommendedName>
        <fullName evidence="9">Thiamine-phosphate synthase</fullName>
        <shortName evidence="9">TP synthase</shortName>
        <shortName evidence="9">TPS</shortName>
        <ecNumber evidence="9">2.5.1.3</ecNumber>
    </recommendedName>
    <alternativeName>
        <fullName evidence="9">Thiamine-phosphate pyrophosphorylase</fullName>
        <shortName evidence="9">TMP pyrophosphorylase</shortName>
        <shortName evidence="9">TMP-PPase</shortName>
    </alternativeName>
</protein>
<dbReference type="EC" id="2.5.1.3" evidence="9"/>
<dbReference type="InterPro" id="IPR034291">
    <property type="entry name" value="TMP_synthase"/>
</dbReference>
<evidence type="ECO:0000256" key="1">
    <source>
        <dbReference type="ARBA" id="ARBA00005165"/>
    </source>
</evidence>
<feature type="binding site" evidence="9">
    <location>
        <position position="117"/>
    </location>
    <ligand>
        <name>4-amino-2-methyl-5-(diphosphooxymethyl)pyrimidine</name>
        <dbReference type="ChEBI" id="CHEBI:57841"/>
    </ligand>
</feature>
<keyword evidence="4 9" id="KW-0460">Magnesium</keyword>
<evidence type="ECO:0000256" key="6">
    <source>
        <dbReference type="ARBA" id="ARBA00047334"/>
    </source>
</evidence>
<comment type="pathway">
    <text evidence="1 9 11">Cofactor biosynthesis; thiamine diphosphate biosynthesis; thiamine phosphate from 4-amino-2-methyl-5-diphosphomethylpyrimidine and 4-methyl-5-(2-phosphoethyl)-thiazole: step 1/1.</text>
</comment>
<evidence type="ECO:0000256" key="10">
    <source>
        <dbReference type="RuleBase" id="RU003826"/>
    </source>
</evidence>
<feature type="binding site" evidence="9">
    <location>
        <position position="98"/>
    </location>
    <ligand>
        <name>Mg(2+)</name>
        <dbReference type="ChEBI" id="CHEBI:18420"/>
    </ligand>
</feature>
<evidence type="ECO:0000256" key="3">
    <source>
        <dbReference type="ARBA" id="ARBA00022723"/>
    </source>
</evidence>
<organism evidence="13 14">
    <name type="scientific">Paenibacillus typhae</name>
    <dbReference type="NCBI Taxonomy" id="1174501"/>
    <lineage>
        <taxon>Bacteria</taxon>
        <taxon>Bacillati</taxon>
        <taxon>Bacillota</taxon>
        <taxon>Bacilli</taxon>
        <taxon>Bacillales</taxon>
        <taxon>Paenibacillaceae</taxon>
        <taxon>Paenibacillus</taxon>
    </lineage>
</organism>
<dbReference type="GO" id="GO:0000287">
    <property type="term" value="F:magnesium ion binding"/>
    <property type="evidence" value="ECO:0007669"/>
    <property type="project" value="UniProtKB-UniRule"/>
</dbReference>
<dbReference type="CDD" id="cd00564">
    <property type="entry name" value="TMP_TenI"/>
    <property type="match status" value="1"/>
</dbReference>
<dbReference type="Proteomes" id="UP000199050">
    <property type="component" value="Unassembled WGS sequence"/>
</dbReference>
<evidence type="ECO:0000259" key="12">
    <source>
        <dbReference type="Pfam" id="PF02581"/>
    </source>
</evidence>
<comment type="catalytic activity">
    <reaction evidence="7 9 10">
        <text>2-(2-carboxy-4-methylthiazol-5-yl)ethyl phosphate + 4-amino-2-methyl-5-(diphosphooxymethyl)pyrimidine + 2 H(+) = thiamine phosphate + CO2 + diphosphate</text>
        <dbReference type="Rhea" id="RHEA:47848"/>
        <dbReference type="ChEBI" id="CHEBI:15378"/>
        <dbReference type="ChEBI" id="CHEBI:16526"/>
        <dbReference type="ChEBI" id="CHEBI:33019"/>
        <dbReference type="ChEBI" id="CHEBI:37575"/>
        <dbReference type="ChEBI" id="CHEBI:57841"/>
        <dbReference type="ChEBI" id="CHEBI:62890"/>
        <dbReference type="EC" id="2.5.1.3"/>
    </reaction>
</comment>
<feature type="binding site" evidence="9">
    <location>
        <begin position="143"/>
        <end position="145"/>
    </location>
    <ligand>
        <name>2-[(2R,5Z)-2-carboxy-4-methylthiazol-5(2H)-ylidene]ethyl phosphate</name>
        <dbReference type="ChEBI" id="CHEBI:62899"/>
    </ligand>
</feature>
<evidence type="ECO:0000313" key="14">
    <source>
        <dbReference type="Proteomes" id="UP000199050"/>
    </source>
</evidence>
<dbReference type="InterPro" id="IPR036206">
    <property type="entry name" value="ThiamineP_synth_sf"/>
</dbReference>
<proteinExistence type="inferred from homology"/>
<dbReference type="NCBIfam" id="TIGR00693">
    <property type="entry name" value="thiE"/>
    <property type="match status" value="1"/>
</dbReference>
<evidence type="ECO:0000256" key="5">
    <source>
        <dbReference type="ARBA" id="ARBA00022977"/>
    </source>
</evidence>
<dbReference type="HAMAP" id="MF_00097">
    <property type="entry name" value="TMP_synthase"/>
    <property type="match status" value="1"/>
</dbReference>
<evidence type="ECO:0000256" key="8">
    <source>
        <dbReference type="ARBA" id="ARBA00047883"/>
    </source>
</evidence>
<evidence type="ECO:0000256" key="2">
    <source>
        <dbReference type="ARBA" id="ARBA00022679"/>
    </source>
</evidence>
<dbReference type="Gene3D" id="3.20.20.70">
    <property type="entry name" value="Aldolase class I"/>
    <property type="match status" value="1"/>
</dbReference>
<dbReference type="PANTHER" id="PTHR20857">
    <property type="entry name" value="THIAMINE-PHOSPHATE PYROPHOSPHORYLASE"/>
    <property type="match status" value="1"/>
</dbReference>
<gene>
    <name evidence="9" type="primary">thiE</name>
    <name evidence="13" type="ORF">SAMN05216192_1814</name>
</gene>
<dbReference type="GO" id="GO:0009228">
    <property type="term" value="P:thiamine biosynthetic process"/>
    <property type="evidence" value="ECO:0007669"/>
    <property type="project" value="UniProtKB-KW"/>
</dbReference>
<evidence type="ECO:0000256" key="7">
    <source>
        <dbReference type="ARBA" id="ARBA00047851"/>
    </source>
</evidence>
<keyword evidence="3 9" id="KW-0479">Metal-binding</keyword>
<dbReference type="OrthoDB" id="9812206at2"/>
<dbReference type="UniPathway" id="UPA00060">
    <property type="reaction ID" value="UER00141"/>
</dbReference>
<feature type="binding site" evidence="9">
    <location>
        <position position="146"/>
    </location>
    <ligand>
        <name>4-amino-2-methyl-5-(diphosphooxymethyl)pyrimidine</name>
        <dbReference type="ChEBI" id="CHEBI:57841"/>
    </ligand>
</feature>
<comment type="catalytic activity">
    <reaction evidence="6 9 10">
        <text>4-methyl-5-(2-phosphooxyethyl)-thiazole + 4-amino-2-methyl-5-(diphosphooxymethyl)pyrimidine + H(+) = thiamine phosphate + diphosphate</text>
        <dbReference type="Rhea" id="RHEA:22328"/>
        <dbReference type="ChEBI" id="CHEBI:15378"/>
        <dbReference type="ChEBI" id="CHEBI:33019"/>
        <dbReference type="ChEBI" id="CHEBI:37575"/>
        <dbReference type="ChEBI" id="CHEBI:57841"/>
        <dbReference type="ChEBI" id="CHEBI:58296"/>
        <dbReference type="EC" id="2.5.1.3"/>
    </reaction>
</comment>
<comment type="function">
    <text evidence="9">Condenses 4-methyl-5-(beta-hydroxyethyl)thiazole monophosphate (THZ-P) and 2-methyl-4-amino-5-hydroxymethyl pyrimidine pyrophosphate (HMP-PP) to form thiamine monophosphate (TMP).</text>
</comment>
<comment type="similarity">
    <text evidence="9 10">Belongs to the thiamine-phosphate synthase family.</text>
</comment>
<evidence type="ECO:0000256" key="4">
    <source>
        <dbReference type="ARBA" id="ARBA00022842"/>
    </source>
</evidence>
<feature type="binding site" evidence="9">
    <location>
        <begin position="195"/>
        <end position="196"/>
    </location>
    <ligand>
        <name>2-[(2R,5Z)-2-carboxy-4-methylthiazol-5(2H)-ylidene]ethyl phosphate</name>
        <dbReference type="ChEBI" id="CHEBI:62899"/>
    </ligand>
</feature>
<feature type="binding site" evidence="9">
    <location>
        <position position="175"/>
    </location>
    <ligand>
        <name>2-[(2R,5Z)-2-carboxy-4-methylthiazol-5(2H)-ylidene]ethyl phosphate</name>
        <dbReference type="ChEBI" id="CHEBI:62899"/>
    </ligand>
</feature>
<dbReference type="GO" id="GO:0005737">
    <property type="term" value="C:cytoplasm"/>
    <property type="evidence" value="ECO:0007669"/>
    <property type="project" value="TreeGrafter"/>
</dbReference>
<evidence type="ECO:0000256" key="11">
    <source>
        <dbReference type="RuleBase" id="RU004253"/>
    </source>
</evidence>
<accession>A0A1G9HQU5</accession>
<dbReference type="PANTHER" id="PTHR20857:SF15">
    <property type="entry name" value="THIAMINE-PHOSPHATE SYNTHASE"/>
    <property type="match status" value="1"/>
</dbReference>
<keyword evidence="14" id="KW-1185">Reference proteome</keyword>
<feature type="binding site" evidence="9">
    <location>
        <position position="78"/>
    </location>
    <ligand>
        <name>4-amino-2-methyl-5-(diphosphooxymethyl)pyrimidine</name>
        <dbReference type="ChEBI" id="CHEBI:57841"/>
    </ligand>
</feature>
<name>A0A1G9HQU5_9BACL</name>
<evidence type="ECO:0000256" key="9">
    <source>
        <dbReference type="HAMAP-Rule" id="MF_00097"/>
    </source>
</evidence>
<dbReference type="STRING" id="1174501.SAMN05216192_1814"/>
<dbReference type="GO" id="GO:0009229">
    <property type="term" value="P:thiamine diphosphate biosynthetic process"/>
    <property type="evidence" value="ECO:0007669"/>
    <property type="project" value="UniProtKB-UniRule"/>
</dbReference>
<dbReference type="InterPro" id="IPR022998">
    <property type="entry name" value="ThiamineP_synth_TenI"/>
</dbReference>
<comment type="cofactor">
    <cofactor evidence="9">
        <name>Mg(2+)</name>
        <dbReference type="ChEBI" id="CHEBI:18420"/>
    </cofactor>
    <text evidence="9">Binds 1 Mg(2+) ion per subunit.</text>
</comment>